<dbReference type="PANTHER" id="PTHR11669">
    <property type="entry name" value="REPLICATION FACTOR C / DNA POLYMERASE III GAMMA-TAU SUBUNIT"/>
    <property type="match status" value="1"/>
</dbReference>
<reference evidence="9" key="1">
    <citation type="journal article" date="2020" name="mSystems">
        <title>Genome- and Community-Level Interaction Insights into Carbon Utilization and Element Cycling Functions of Hydrothermarchaeota in Hydrothermal Sediment.</title>
        <authorList>
            <person name="Zhou Z."/>
            <person name="Liu Y."/>
            <person name="Xu W."/>
            <person name="Pan J."/>
            <person name="Luo Z.H."/>
            <person name="Li M."/>
        </authorList>
    </citation>
    <scope>NUCLEOTIDE SEQUENCE [LARGE SCALE GENOMIC DNA]</scope>
    <source>
        <strain evidence="9">HyVt-577</strain>
    </source>
</reference>
<keyword evidence="5" id="KW-0235">DNA replication</keyword>
<dbReference type="GO" id="GO:0006261">
    <property type="term" value="P:DNA-templated DNA replication"/>
    <property type="evidence" value="ECO:0007669"/>
    <property type="project" value="TreeGrafter"/>
</dbReference>
<dbReference type="SUPFAM" id="SSF52540">
    <property type="entry name" value="P-loop containing nucleoside triphosphate hydrolases"/>
    <property type="match status" value="1"/>
</dbReference>
<evidence type="ECO:0000256" key="6">
    <source>
        <dbReference type="ARBA" id="ARBA00022932"/>
    </source>
</evidence>
<keyword evidence="6" id="KW-0239">DNA-directed DNA polymerase</keyword>
<evidence type="ECO:0000256" key="1">
    <source>
        <dbReference type="ARBA" id="ARBA00012417"/>
    </source>
</evidence>
<evidence type="ECO:0000313" key="9">
    <source>
        <dbReference type="EMBL" id="HGY54310.1"/>
    </source>
</evidence>
<evidence type="ECO:0000256" key="5">
    <source>
        <dbReference type="ARBA" id="ARBA00022705"/>
    </source>
</evidence>
<dbReference type="Gene3D" id="3.40.50.300">
    <property type="entry name" value="P-loop containing nucleotide triphosphate hydrolases"/>
    <property type="match status" value="1"/>
</dbReference>
<evidence type="ECO:0000256" key="7">
    <source>
        <dbReference type="ARBA" id="ARBA00049244"/>
    </source>
</evidence>
<dbReference type="Pfam" id="PF09115">
    <property type="entry name" value="DNApol3-delta_C"/>
    <property type="match status" value="1"/>
</dbReference>
<dbReference type="PANTHER" id="PTHR11669:SF8">
    <property type="entry name" value="DNA POLYMERASE III SUBUNIT DELTA"/>
    <property type="match status" value="1"/>
</dbReference>
<feature type="domain" description="DNA polymerase III delta subunit C-terminal" evidence="8">
    <location>
        <begin position="271"/>
        <end position="346"/>
    </location>
</feature>
<dbReference type="EC" id="2.7.7.7" evidence="1"/>
<evidence type="ECO:0000256" key="3">
    <source>
        <dbReference type="ARBA" id="ARBA00022679"/>
    </source>
</evidence>
<accession>A0A7V4TXK4</accession>
<dbReference type="InterPro" id="IPR050238">
    <property type="entry name" value="DNA_Rep/Repair_Clamp_Loader"/>
</dbReference>
<protein>
    <recommendedName>
        <fullName evidence="2">DNA polymerase III subunit delta'</fullName>
        <ecNumber evidence="1">2.7.7.7</ecNumber>
    </recommendedName>
</protein>
<comment type="catalytic activity">
    <reaction evidence="7">
        <text>DNA(n) + a 2'-deoxyribonucleoside 5'-triphosphate = DNA(n+1) + diphosphate</text>
        <dbReference type="Rhea" id="RHEA:22508"/>
        <dbReference type="Rhea" id="RHEA-COMP:17339"/>
        <dbReference type="Rhea" id="RHEA-COMP:17340"/>
        <dbReference type="ChEBI" id="CHEBI:33019"/>
        <dbReference type="ChEBI" id="CHEBI:61560"/>
        <dbReference type="ChEBI" id="CHEBI:173112"/>
        <dbReference type="EC" id="2.7.7.7"/>
    </reaction>
</comment>
<evidence type="ECO:0000256" key="2">
    <source>
        <dbReference type="ARBA" id="ARBA00014363"/>
    </source>
</evidence>
<organism evidence="9">
    <name type="scientific">Caldithrix abyssi</name>
    <dbReference type="NCBI Taxonomy" id="187145"/>
    <lineage>
        <taxon>Bacteria</taxon>
        <taxon>Pseudomonadati</taxon>
        <taxon>Calditrichota</taxon>
        <taxon>Calditrichia</taxon>
        <taxon>Calditrichales</taxon>
        <taxon>Calditrichaceae</taxon>
        <taxon>Caldithrix</taxon>
    </lineage>
</organism>
<dbReference type="Pfam" id="PF13177">
    <property type="entry name" value="DNA_pol3_delta2"/>
    <property type="match status" value="1"/>
</dbReference>
<dbReference type="GO" id="GO:0003677">
    <property type="term" value="F:DNA binding"/>
    <property type="evidence" value="ECO:0007669"/>
    <property type="project" value="InterPro"/>
</dbReference>
<proteinExistence type="predicted"/>
<dbReference type="InterPro" id="IPR027417">
    <property type="entry name" value="P-loop_NTPase"/>
</dbReference>
<dbReference type="GO" id="GO:0009360">
    <property type="term" value="C:DNA polymerase III complex"/>
    <property type="evidence" value="ECO:0007669"/>
    <property type="project" value="InterPro"/>
</dbReference>
<evidence type="ECO:0000259" key="8">
    <source>
        <dbReference type="Pfam" id="PF09115"/>
    </source>
</evidence>
<dbReference type="InterPro" id="IPR015199">
    <property type="entry name" value="DNA_pol_III_delta_C"/>
</dbReference>
<dbReference type="Proteomes" id="UP000885779">
    <property type="component" value="Unassembled WGS sequence"/>
</dbReference>
<gene>
    <name evidence="9" type="ORF">ENK44_01285</name>
</gene>
<keyword evidence="4" id="KW-0548">Nucleotidyltransferase</keyword>
<keyword evidence="3" id="KW-0808">Transferase</keyword>
<dbReference type="AlphaFoldDB" id="A0A7V4TXK4"/>
<dbReference type="EMBL" id="DRQG01000015">
    <property type="protein sequence ID" value="HGY54310.1"/>
    <property type="molecule type" value="Genomic_DNA"/>
</dbReference>
<comment type="caution">
    <text evidence="9">The sequence shown here is derived from an EMBL/GenBank/DDBJ whole genome shotgun (WGS) entry which is preliminary data.</text>
</comment>
<name>A0A7V4TXK4_CALAY</name>
<sequence>MTYFQNTIVQERVLYFFNKSIEQDRLAHAYIFYGSEGTGKEAFALELAKAVNCLAEDAVPCNSCSSCVKINKFSHPDILYSFAAPGNIKDAEIRDLLKQKSANPYRALPIAGHRTVSIDIIRRLKHEAKYAPNEARKRFFIISGAQFFSREAANSFLKLLEEPPENLHIILITNELHLLLDTIRSRCQPVYFPSFTEEQIKEIVKKYQHFEGDLTAIIRMAQFNLNKVFDFLIDDPTEKWELVYAYLKSVAKNDIPSILSIIDRISEKRDKNLISQFLSLVILWLRDALNISITNDEQALVNMDYGEAIANFSRFFEPSDFGSIIEKVEQARTDIERNAHPALTLTHLSLEMNAALKRKTTDQVREEAI</sequence>
<evidence type="ECO:0000256" key="4">
    <source>
        <dbReference type="ARBA" id="ARBA00022695"/>
    </source>
</evidence>
<dbReference type="GO" id="GO:0003887">
    <property type="term" value="F:DNA-directed DNA polymerase activity"/>
    <property type="evidence" value="ECO:0007669"/>
    <property type="project" value="UniProtKB-KW"/>
</dbReference>